<dbReference type="PROSITE" id="PS50144">
    <property type="entry name" value="MATH"/>
    <property type="match status" value="1"/>
</dbReference>
<sequence>ALRWADEQCRKNGKECSAENRRAMLGPALFKIRFPLIAQGDFSKFIVPSGVLTSDQMMSVLLYHSHPDAGLPEQYPLQFSTKLRSQAKFDEDDPCKAKGKIMLKIEKLSEFAREDGNSSRRSDAVYIRGLPWKILAQPQTLPGSAQKYLGFYLQCNKENTGGTKKKALARFSG</sequence>
<evidence type="ECO:0000259" key="1">
    <source>
        <dbReference type="PROSITE" id="PS50144"/>
    </source>
</evidence>
<proteinExistence type="predicted"/>
<organism evidence="2 3">
    <name type="scientific">Globodera pallida</name>
    <name type="common">Potato cyst nematode worm</name>
    <name type="synonym">Heterodera pallida</name>
    <dbReference type="NCBI Taxonomy" id="36090"/>
    <lineage>
        <taxon>Eukaryota</taxon>
        <taxon>Metazoa</taxon>
        <taxon>Ecdysozoa</taxon>
        <taxon>Nematoda</taxon>
        <taxon>Chromadorea</taxon>
        <taxon>Rhabditida</taxon>
        <taxon>Tylenchina</taxon>
        <taxon>Tylenchomorpha</taxon>
        <taxon>Tylenchoidea</taxon>
        <taxon>Heteroderidae</taxon>
        <taxon>Heteroderinae</taxon>
        <taxon>Globodera</taxon>
    </lineage>
</organism>
<dbReference type="GO" id="GO:0022008">
    <property type="term" value="P:neurogenesis"/>
    <property type="evidence" value="ECO:0007669"/>
    <property type="project" value="TreeGrafter"/>
</dbReference>
<evidence type="ECO:0000313" key="2">
    <source>
        <dbReference type="Proteomes" id="UP000050741"/>
    </source>
</evidence>
<dbReference type="InterPro" id="IPR002083">
    <property type="entry name" value="MATH/TRAF_dom"/>
</dbReference>
<name>A0A183CSR7_GLOPA</name>
<dbReference type="PANTHER" id="PTHR45774">
    <property type="entry name" value="BTB/POZ DOMAIN-CONTAINING"/>
    <property type="match status" value="1"/>
</dbReference>
<evidence type="ECO:0000313" key="3">
    <source>
        <dbReference type="WBParaSite" id="GPLIN_001592500"/>
    </source>
</evidence>
<accession>A0A183CSR7</accession>
<dbReference type="WBParaSite" id="GPLIN_001592500">
    <property type="protein sequence ID" value="GPLIN_001592500"/>
    <property type="gene ID" value="GPLIN_001592500"/>
</dbReference>
<dbReference type="PANTHER" id="PTHR45774:SF3">
    <property type="entry name" value="BTB (POZ) DOMAIN-CONTAINING 2B-RELATED"/>
    <property type="match status" value="1"/>
</dbReference>
<dbReference type="Proteomes" id="UP000050741">
    <property type="component" value="Unassembled WGS sequence"/>
</dbReference>
<dbReference type="AlphaFoldDB" id="A0A183CSR7"/>
<reference evidence="2" key="2">
    <citation type="submission" date="2014-05" db="EMBL/GenBank/DDBJ databases">
        <title>The genome and life-stage specific transcriptomes of Globodera pallida elucidate key aspects of plant parasitism by a cyst nematode.</title>
        <authorList>
            <person name="Cotton J.A."/>
            <person name="Lilley C.J."/>
            <person name="Jones L.M."/>
            <person name="Kikuchi T."/>
            <person name="Reid A.J."/>
            <person name="Thorpe P."/>
            <person name="Tsai I.J."/>
            <person name="Beasley H."/>
            <person name="Blok V."/>
            <person name="Cock P.J.A."/>
            <person name="Van den Akker S.E."/>
            <person name="Holroyd N."/>
            <person name="Hunt M."/>
            <person name="Mantelin S."/>
            <person name="Naghra H."/>
            <person name="Pain A."/>
            <person name="Palomares-Rius J.E."/>
            <person name="Zarowiecki M."/>
            <person name="Berriman M."/>
            <person name="Jones J.T."/>
            <person name="Urwin P.E."/>
        </authorList>
    </citation>
    <scope>NUCLEOTIDE SEQUENCE [LARGE SCALE GENOMIC DNA]</scope>
    <source>
        <strain evidence="2">Lindley</strain>
    </source>
</reference>
<protein>
    <submittedName>
        <fullName evidence="3">MATH domain-containing protein</fullName>
    </submittedName>
</protein>
<keyword evidence="2" id="KW-1185">Reference proteome</keyword>
<reference evidence="2" key="1">
    <citation type="submission" date="2013-12" db="EMBL/GenBank/DDBJ databases">
        <authorList>
            <person name="Aslett M."/>
        </authorList>
    </citation>
    <scope>NUCLEOTIDE SEQUENCE [LARGE SCALE GENOMIC DNA]</scope>
    <source>
        <strain evidence="2">Lindley</strain>
    </source>
</reference>
<reference evidence="3" key="3">
    <citation type="submission" date="2016-06" db="UniProtKB">
        <authorList>
            <consortium name="WormBaseParasite"/>
        </authorList>
    </citation>
    <scope>IDENTIFICATION</scope>
</reference>
<dbReference type="SUPFAM" id="SSF49599">
    <property type="entry name" value="TRAF domain-like"/>
    <property type="match status" value="1"/>
</dbReference>
<dbReference type="GO" id="GO:0005829">
    <property type="term" value="C:cytosol"/>
    <property type="evidence" value="ECO:0007669"/>
    <property type="project" value="TreeGrafter"/>
</dbReference>
<feature type="domain" description="MATH" evidence="1">
    <location>
        <begin position="98"/>
        <end position="173"/>
    </location>
</feature>
<dbReference type="Gene3D" id="2.60.210.10">
    <property type="entry name" value="Apoptosis, Tumor Necrosis Factor Receptor Associated Protein 2, Chain A"/>
    <property type="match status" value="1"/>
</dbReference>
<dbReference type="InterPro" id="IPR008974">
    <property type="entry name" value="TRAF-like"/>
</dbReference>